<keyword evidence="3" id="KW-0812">Transmembrane</keyword>
<protein>
    <submittedName>
        <fullName evidence="4">Uncharacterized protein</fullName>
    </submittedName>
</protein>
<organism evidence="4 5">
    <name type="scientific">Armatimonas rosea</name>
    <dbReference type="NCBI Taxonomy" id="685828"/>
    <lineage>
        <taxon>Bacteria</taxon>
        <taxon>Bacillati</taxon>
        <taxon>Armatimonadota</taxon>
        <taxon>Armatimonadia</taxon>
        <taxon>Armatimonadales</taxon>
        <taxon>Armatimonadaceae</taxon>
        <taxon>Armatimonas</taxon>
    </lineage>
</organism>
<keyword evidence="5" id="KW-1185">Reference proteome</keyword>
<dbReference type="AlphaFoldDB" id="A0A7W9SX79"/>
<reference evidence="4 5" key="1">
    <citation type="submission" date="2020-08" db="EMBL/GenBank/DDBJ databases">
        <title>Genomic Encyclopedia of Type Strains, Phase IV (KMG-IV): sequencing the most valuable type-strain genomes for metagenomic binning, comparative biology and taxonomic classification.</title>
        <authorList>
            <person name="Goeker M."/>
        </authorList>
    </citation>
    <scope>NUCLEOTIDE SEQUENCE [LARGE SCALE GENOMIC DNA]</scope>
    <source>
        <strain evidence="4 5">DSM 23562</strain>
    </source>
</reference>
<dbReference type="EMBL" id="JACHGW010000007">
    <property type="protein sequence ID" value="MBB6053534.1"/>
    <property type="molecule type" value="Genomic_DNA"/>
</dbReference>
<comment type="caution">
    <text evidence="4">The sequence shown here is derived from an EMBL/GenBank/DDBJ whole genome shotgun (WGS) entry which is preliminary data.</text>
</comment>
<gene>
    <name evidence="4" type="ORF">HNQ39_005369</name>
</gene>
<feature type="transmembrane region" description="Helical" evidence="3">
    <location>
        <begin position="74"/>
        <end position="96"/>
    </location>
</feature>
<proteinExistence type="predicted"/>
<evidence type="ECO:0000256" key="3">
    <source>
        <dbReference type="SAM" id="Phobius"/>
    </source>
</evidence>
<evidence type="ECO:0000256" key="2">
    <source>
        <dbReference type="SAM" id="MobiDB-lite"/>
    </source>
</evidence>
<keyword evidence="3" id="KW-0472">Membrane</keyword>
<feature type="region of interest" description="Disordered" evidence="2">
    <location>
        <begin position="197"/>
        <end position="219"/>
    </location>
</feature>
<feature type="coiled-coil region" evidence="1">
    <location>
        <begin position="226"/>
        <end position="270"/>
    </location>
</feature>
<evidence type="ECO:0000256" key="1">
    <source>
        <dbReference type="SAM" id="Coils"/>
    </source>
</evidence>
<name>A0A7W9SX79_ARMRO</name>
<evidence type="ECO:0000313" key="4">
    <source>
        <dbReference type="EMBL" id="MBB6053534.1"/>
    </source>
</evidence>
<dbReference type="Proteomes" id="UP000520814">
    <property type="component" value="Unassembled WGS sequence"/>
</dbReference>
<dbReference type="RefSeq" id="WP_184203623.1">
    <property type="nucleotide sequence ID" value="NZ_JACHGW010000007.1"/>
</dbReference>
<evidence type="ECO:0000313" key="5">
    <source>
        <dbReference type="Proteomes" id="UP000520814"/>
    </source>
</evidence>
<keyword evidence="3" id="KW-1133">Transmembrane helix</keyword>
<sequence>MELQPADLGPNRSVEIFRMRAVAQFSQGNAPGGRLRSAFATKTGSNALTRFWAKESGLAPEVAEKAIQEVRGQLLGILVGMGGGLGCSFAMQSAILGSLANMPALAAAMGAASVGGFAAGGLVPRNYVRRWGTTPLSPQELDLLVTQEDDPLARSFLLLVREAQSQTNLPDAAQNELKEAIRVLGLALERLPSAPAETALRDTESLRAESGSLRQQALTETDRVAADSLERRADALERSASAMEKSATLLRRNSLLRQELQAQIEALRLELGSTVVTGTDTTSLAQVASVARGVAREADALATARAELDTPQQQRVGVG</sequence>
<accession>A0A7W9SX79</accession>
<feature type="transmembrane region" description="Helical" evidence="3">
    <location>
        <begin position="102"/>
        <end position="123"/>
    </location>
</feature>
<keyword evidence="1" id="KW-0175">Coiled coil</keyword>